<dbReference type="Gene3D" id="3.60.15.10">
    <property type="entry name" value="Ribonuclease Z/Hydroxyacylglutathione hydrolase-like"/>
    <property type="match status" value="1"/>
</dbReference>
<evidence type="ECO:0000259" key="6">
    <source>
        <dbReference type="Pfam" id="PF00753"/>
    </source>
</evidence>
<gene>
    <name evidence="7" type="ORF">IB75_18385</name>
</gene>
<dbReference type="SUPFAM" id="SSF56281">
    <property type="entry name" value="Metallo-hydrolase/oxidoreductase"/>
    <property type="match status" value="1"/>
</dbReference>
<comment type="similarity">
    <text evidence="2">Belongs to the metallo-beta-lactamase superfamily.</text>
</comment>
<dbReference type="InterPro" id="IPR036866">
    <property type="entry name" value="RibonucZ/Hydroxyglut_hydro"/>
</dbReference>
<dbReference type="PANTHER" id="PTHR42978">
    <property type="entry name" value="QUORUM-QUENCHING LACTONASE YTNP-RELATED-RELATED"/>
    <property type="match status" value="1"/>
</dbReference>
<proteinExistence type="inferred from homology"/>
<dbReference type="HOGENOM" id="CLU_2189537_0_0_6"/>
<name>A0A0E2Z2N5_9GAMM</name>
<comment type="caution">
    <text evidence="7">The sequence shown here is derived from an EMBL/GenBank/DDBJ whole genome shotgun (WGS) entry which is preliminary data.</text>
</comment>
<feature type="non-terminal residue" evidence="7">
    <location>
        <position position="1"/>
    </location>
</feature>
<dbReference type="Pfam" id="PF00753">
    <property type="entry name" value="Lactamase_B"/>
    <property type="match status" value="1"/>
</dbReference>
<protein>
    <submittedName>
        <fullName evidence="7">Beta-lactamase</fullName>
    </submittedName>
</protein>
<dbReference type="PANTHER" id="PTHR42978:SF7">
    <property type="entry name" value="METALLO-HYDROLASE RV2300C-RELATED"/>
    <property type="match status" value="1"/>
</dbReference>
<keyword evidence="4" id="KW-0378">Hydrolase</keyword>
<dbReference type="GO" id="GO:0046872">
    <property type="term" value="F:metal ion binding"/>
    <property type="evidence" value="ECO:0007669"/>
    <property type="project" value="UniProtKB-KW"/>
</dbReference>
<dbReference type="InterPro" id="IPR001279">
    <property type="entry name" value="Metallo-B-lactamas"/>
</dbReference>
<keyword evidence="3" id="KW-0479">Metal-binding</keyword>
<evidence type="ECO:0000256" key="2">
    <source>
        <dbReference type="ARBA" id="ARBA00007749"/>
    </source>
</evidence>
<dbReference type="AlphaFoldDB" id="A0A0E2Z2N5"/>
<feature type="domain" description="Metallo-beta-lactamase" evidence="6">
    <location>
        <begin position="2"/>
        <end position="100"/>
    </location>
</feature>
<comment type="cofactor">
    <cofactor evidence="1">
        <name>Zn(2+)</name>
        <dbReference type="ChEBI" id="CHEBI:29105"/>
    </cofactor>
</comment>
<evidence type="ECO:0000256" key="4">
    <source>
        <dbReference type="ARBA" id="ARBA00022801"/>
    </source>
</evidence>
<dbReference type="InterPro" id="IPR051013">
    <property type="entry name" value="MBL_superfamily_lactonases"/>
</dbReference>
<evidence type="ECO:0000256" key="1">
    <source>
        <dbReference type="ARBA" id="ARBA00001947"/>
    </source>
</evidence>
<dbReference type="Proteomes" id="UP000028839">
    <property type="component" value="Unassembled WGS sequence"/>
</dbReference>
<evidence type="ECO:0000256" key="3">
    <source>
        <dbReference type="ARBA" id="ARBA00022723"/>
    </source>
</evidence>
<sequence length="109" mass="11847">EIDLVFISHLHFDHAGGLCDLPGCEVHIHRDELTAAKSRLDSGVFADELVKSDQWYVQTSEYEVAPGVQAITTPGHTAGHMSLLIQLPKGRPVILCGDAADLNENLSDE</sequence>
<organism evidence="7 8">
    <name type="scientific">Nitrosococcus oceani C-27</name>
    <dbReference type="NCBI Taxonomy" id="314279"/>
    <lineage>
        <taxon>Bacteria</taxon>
        <taxon>Pseudomonadati</taxon>
        <taxon>Pseudomonadota</taxon>
        <taxon>Gammaproteobacteria</taxon>
        <taxon>Chromatiales</taxon>
        <taxon>Chromatiaceae</taxon>
        <taxon>Nitrosococcus</taxon>
    </lineage>
</organism>
<reference evidence="7 8" key="1">
    <citation type="submission" date="2014-07" db="EMBL/GenBank/DDBJ databases">
        <title>Comparative analysis of Nitrosococcus oceani genome inventories of strains from Pacific and Atlantic gyres.</title>
        <authorList>
            <person name="Lim C.K."/>
            <person name="Wang L."/>
            <person name="Sayavedra-Soto L.A."/>
            <person name="Klotz M.G."/>
        </authorList>
    </citation>
    <scope>NUCLEOTIDE SEQUENCE [LARGE SCALE GENOMIC DNA]</scope>
    <source>
        <strain evidence="7 8">C-27</strain>
    </source>
</reference>
<feature type="non-terminal residue" evidence="7">
    <location>
        <position position="109"/>
    </location>
</feature>
<keyword evidence="5" id="KW-0862">Zinc</keyword>
<evidence type="ECO:0000256" key="5">
    <source>
        <dbReference type="ARBA" id="ARBA00022833"/>
    </source>
</evidence>
<evidence type="ECO:0000313" key="8">
    <source>
        <dbReference type="Proteomes" id="UP000028839"/>
    </source>
</evidence>
<evidence type="ECO:0000313" key="7">
    <source>
        <dbReference type="EMBL" id="KFI17815.1"/>
    </source>
</evidence>
<accession>A0A0E2Z2N5</accession>
<dbReference type="GO" id="GO:0016787">
    <property type="term" value="F:hydrolase activity"/>
    <property type="evidence" value="ECO:0007669"/>
    <property type="project" value="UniProtKB-KW"/>
</dbReference>
<dbReference type="EMBL" id="JPGN01000501">
    <property type="protein sequence ID" value="KFI17815.1"/>
    <property type="molecule type" value="Genomic_DNA"/>
</dbReference>